<dbReference type="OrthoDB" id="9794041at2"/>
<dbReference type="Proteomes" id="UP000017396">
    <property type="component" value="Chromosome"/>
</dbReference>
<sequence length="152" mass="16720">MLLEQIKADSLEARKRNSKEPGVHTRRVSLLGTLYAEASRVGKDAANRPSTDEEVLAVVRKFIKNLDETIAVLQKAGKNTAGQLEEKAILEGYLPRQLSSEELRAAIESIVADLGEKSPKAMGEVMKQLKERYGGQFDGKLASEAARTILNR</sequence>
<dbReference type="GO" id="GO:0016884">
    <property type="term" value="F:carbon-nitrogen ligase activity, with glutamine as amido-N-donor"/>
    <property type="evidence" value="ECO:0007669"/>
    <property type="project" value="InterPro"/>
</dbReference>
<name>U5QNE6_GLOK1</name>
<dbReference type="InterPro" id="IPR003789">
    <property type="entry name" value="Asn/Gln_tRNA_amidoTrase-B-like"/>
</dbReference>
<dbReference type="Gene3D" id="1.10.10.410">
    <property type="match status" value="1"/>
</dbReference>
<evidence type="ECO:0008006" key="3">
    <source>
        <dbReference type="Google" id="ProtNLM"/>
    </source>
</evidence>
<keyword evidence="2" id="KW-1185">Reference proteome</keyword>
<dbReference type="EMBL" id="CP003587">
    <property type="protein sequence ID" value="AGY60446.1"/>
    <property type="molecule type" value="Genomic_DNA"/>
</dbReference>
<accession>U5QNE6</accession>
<reference evidence="1 2" key="1">
    <citation type="journal article" date="2013" name="PLoS ONE">
        <title>Cultivation and Complete Genome Sequencing of Gloeobacter kilaueensis sp. nov., from a Lava Cave in Kilauea Caldera, Hawai'i.</title>
        <authorList>
            <person name="Saw J.H."/>
            <person name="Schatz M."/>
            <person name="Brown M.V."/>
            <person name="Kunkel D.D."/>
            <person name="Foster J.S."/>
            <person name="Shick H."/>
            <person name="Christensen S."/>
            <person name="Hou S."/>
            <person name="Wan X."/>
            <person name="Donachie S.P."/>
        </authorList>
    </citation>
    <scope>NUCLEOTIDE SEQUENCE [LARGE SCALE GENOMIC DNA]</scope>
    <source>
        <strain evidence="2">JS</strain>
    </source>
</reference>
<gene>
    <name evidence="1" type="ORF">GKIL_4200</name>
</gene>
<dbReference type="InterPro" id="IPR042184">
    <property type="entry name" value="YqeY/Aim41_N"/>
</dbReference>
<organism evidence="1 2">
    <name type="scientific">Gloeobacter kilaueensis (strain ATCC BAA-2537 / CCAP 1431/1 / ULC 316 / JS1)</name>
    <dbReference type="NCBI Taxonomy" id="1183438"/>
    <lineage>
        <taxon>Bacteria</taxon>
        <taxon>Bacillati</taxon>
        <taxon>Cyanobacteriota</taxon>
        <taxon>Cyanophyceae</taxon>
        <taxon>Gloeobacterales</taxon>
        <taxon>Gloeobacteraceae</taxon>
        <taxon>Gloeobacter</taxon>
    </lineage>
</organism>
<dbReference type="InterPro" id="IPR019004">
    <property type="entry name" value="YqeY/Aim41"/>
</dbReference>
<dbReference type="STRING" id="1183438.GKIL_4200"/>
<dbReference type="KEGG" id="glj:GKIL_4200"/>
<dbReference type="PANTHER" id="PTHR28055">
    <property type="entry name" value="ALTERED INHERITANCE OF MITOCHONDRIA PROTEIN 41, MITOCHONDRIAL"/>
    <property type="match status" value="1"/>
</dbReference>
<dbReference type="Gene3D" id="1.10.1510.10">
    <property type="entry name" value="Uncharacterised protein YqeY/AIM41 PF09424, N-terminal domain"/>
    <property type="match status" value="1"/>
</dbReference>
<protein>
    <recommendedName>
        <fullName evidence="3">GatB/YqeY domain-containing protein</fullName>
    </recommendedName>
</protein>
<dbReference type="AlphaFoldDB" id="U5QNE6"/>
<evidence type="ECO:0000313" key="2">
    <source>
        <dbReference type="Proteomes" id="UP000017396"/>
    </source>
</evidence>
<dbReference type="InterPro" id="IPR023168">
    <property type="entry name" value="GatB_Yqey_C_2"/>
</dbReference>
<dbReference type="eggNOG" id="COG1610">
    <property type="taxonomic scope" value="Bacteria"/>
</dbReference>
<dbReference type="HOGENOM" id="CLU_079430_2_1_3"/>
<dbReference type="PANTHER" id="PTHR28055:SF1">
    <property type="entry name" value="ALTERED INHERITANCE OF MITOCHONDRIA PROTEIN 41, MITOCHONDRIAL"/>
    <property type="match status" value="1"/>
</dbReference>
<evidence type="ECO:0000313" key="1">
    <source>
        <dbReference type="EMBL" id="AGY60446.1"/>
    </source>
</evidence>
<dbReference type="Pfam" id="PF09424">
    <property type="entry name" value="YqeY"/>
    <property type="match status" value="1"/>
</dbReference>
<dbReference type="SUPFAM" id="SSF89095">
    <property type="entry name" value="GatB/YqeY motif"/>
    <property type="match status" value="1"/>
</dbReference>
<dbReference type="RefSeq" id="WP_023175797.1">
    <property type="nucleotide sequence ID" value="NC_022600.1"/>
</dbReference>
<proteinExistence type="predicted"/>